<dbReference type="PANTHER" id="PTHR24186">
    <property type="entry name" value="PROTEIN PHOSPHATASE 1 REGULATORY SUBUNIT"/>
    <property type="match status" value="1"/>
</dbReference>
<evidence type="ECO:0000313" key="5">
    <source>
        <dbReference type="Proteomes" id="UP001415857"/>
    </source>
</evidence>
<reference evidence="4 5" key="1">
    <citation type="journal article" date="2024" name="Plant J.">
        <title>Genome sequences and population genomics reveal climatic adaptation and genomic divergence between two closely related sweetgum species.</title>
        <authorList>
            <person name="Xu W.Q."/>
            <person name="Ren C.Q."/>
            <person name="Zhang X.Y."/>
            <person name="Comes H.P."/>
            <person name="Liu X.H."/>
            <person name="Li Y.G."/>
            <person name="Kettle C.J."/>
            <person name="Jalonen R."/>
            <person name="Gaisberger H."/>
            <person name="Ma Y.Z."/>
            <person name="Qiu Y.X."/>
        </authorList>
    </citation>
    <scope>NUCLEOTIDE SEQUENCE [LARGE SCALE GENOMIC DNA]</scope>
    <source>
        <strain evidence="4">Hangzhou</strain>
    </source>
</reference>
<evidence type="ECO:0000313" key="4">
    <source>
        <dbReference type="EMBL" id="KAK9291352.1"/>
    </source>
</evidence>
<dbReference type="PROSITE" id="PS50297">
    <property type="entry name" value="ANK_REP_REGION"/>
    <property type="match status" value="4"/>
</dbReference>
<proteinExistence type="predicted"/>
<dbReference type="EMBL" id="JBBPBK010000001">
    <property type="protein sequence ID" value="KAK9291352.1"/>
    <property type="molecule type" value="Genomic_DNA"/>
</dbReference>
<gene>
    <name evidence="4" type="ORF">L1049_019298</name>
</gene>
<keyword evidence="1" id="KW-0677">Repeat</keyword>
<keyword evidence="2 3" id="KW-0040">ANK repeat</keyword>
<dbReference type="SUPFAM" id="SSF48403">
    <property type="entry name" value="Ankyrin repeat"/>
    <property type="match status" value="1"/>
</dbReference>
<name>A0AAP0X6F3_LIQFO</name>
<sequence length="450" mass="50607">MKLKAHGELLSMVNLEKDTALHNAVRHGHLEIVELLIKKDPGLTQLINDYGESPLFLAVNRKHFSIATHILEASPTCSYQGRYNMNVLHAAVIRTQRNFLSAFIQKCQTAITEADEFGWTPLHYSAYLCQPKATQLLLKYNISVAYMKDKDGMSALHIAAKEGHAIVMRELITICPQTCELLDYKGRTALHVAVESGKTSVIKYALMTRDLEGLINKQDKEGNTPLHLAAIHGHHDIANLLAGDRRVDKRAMNKEGLTSIEIISTMELRRCERAWITMKLVLAGALPSLKGVVYGDNTKTKLPQHVESKEPAEYQEKKHTALDRKGELRENEESKYHRLKDISNTHLLVATIIATVTFAAGRFEISARLKSQKLTTLDGLLFTMLQICVTRTKGAKLLMENNRDVAYMKDKEGMSSFHLAAKEGHEIAMRQIIALCPEAYELRDNYRGVL</sequence>
<dbReference type="PROSITE" id="PS50088">
    <property type="entry name" value="ANK_REPEAT"/>
    <property type="match status" value="4"/>
</dbReference>
<feature type="repeat" description="ANK" evidence="3">
    <location>
        <begin position="151"/>
        <end position="172"/>
    </location>
</feature>
<keyword evidence="5" id="KW-1185">Reference proteome</keyword>
<feature type="repeat" description="ANK" evidence="3">
    <location>
        <begin position="185"/>
        <end position="206"/>
    </location>
</feature>
<dbReference type="SMART" id="SM00248">
    <property type="entry name" value="ANK"/>
    <property type="match status" value="8"/>
</dbReference>
<dbReference type="PANTHER" id="PTHR24186:SF50">
    <property type="entry name" value="ANKYRIN REPEAT-CONTAINING PROTEIN ITN1-LIKE ISOFORM X1"/>
    <property type="match status" value="1"/>
</dbReference>
<feature type="repeat" description="ANK" evidence="3">
    <location>
        <begin position="16"/>
        <end position="39"/>
    </location>
</feature>
<dbReference type="InterPro" id="IPR036770">
    <property type="entry name" value="Ankyrin_rpt-contain_sf"/>
</dbReference>
<dbReference type="GO" id="GO:0005886">
    <property type="term" value="C:plasma membrane"/>
    <property type="evidence" value="ECO:0007669"/>
    <property type="project" value="TreeGrafter"/>
</dbReference>
<accession>A0AAP0X6F3</accession>
<dbReference type="InterPro" id="IPR002110">
    <property type="entry name" value="Ankyrin_rpt"/>
</dbReference>
<dbReference type="Gene3D" id="1.25.40.20">
    <property type="entry name" value="Ankyrin repeat-containing domain"/>
    <property type="match status" value="2"/>
</dbReference>
<evidence type="ECO:0000256" key="3">
    <source>
        <dbReference type="PROSITE-ProRule" id="PRU00023"/>
    </source>
</evidence>
<feature type="repeat" description="ANK" evidence="3">
    <location>
        <begin position="221"/>
        <end position="241"/>
    </location>
</feature>
<protein>
    <submittedName>
        <fullName evidence="4">Uncharacterized protein</fullName>
    </submittedName>
</protein>
<evidence type="ECO:0000256" key="1">
    <source>
        <dbReference type="ARBA" id="ARBA00022737"/>
    </source>
</evidence>
<evidence type="ECO:0000256" key="2">
    <source>
        <dbReference type="ARBA" id="ARBA00023043"/>
    </source>
</evidence>
<dbReference type="Proteomes" id="UP001415857">
    <property type="component" value="Unassembled WGS sequence"/>
</dbReference>
<dbReference type="Pfam" id="PF12796">
    <property type="entry name" value="Ank_2"/>
    <property type="match status" value="3"/>
</dbReference>
<organism evidence="4 5">
    <name type="scientific">Liquidambar formosana</name>
    <name type="common">Formosan gum</name>
    <dbReference type="NCBI Taxonomy" id="63359"/>
    <lineage>
        <taxon>Eukaryota</taxon>
        <taxon>Viridiplantae</taxon>
        <taxon>Streptophyta</taxon>
        <taxon>Embryophyta</taxon>
        <taxon>Tracheophyta</taxon>
        <taxon>Spermatophyta</taxon>
        <taxon>Magnoliopsida</taxon>
        <taxon>eudicotyledons</taxon>
        <taxon>Gunneridae</taxon>
        <taxon>Pentapetalae</taxon>
        <taxon>Saxifragales</taxon>
        <taxon>Altingiaceae</taxon>
        <taxon>Liquidambar</taxon>
    </lineage>
</organism>
<dbReference type="AlphaFoldDB" id="A0AAP0X6F3"/>
<comment type="caution">
    <text evidence="4">The sequence shown here is derived from an EMBL/GenBank/DDBJ whole genome shotgun (WGS) entry which is preliminary data.</text>
</comment>